<keyword evidence="1" id="KW-1133">Transmembrane helix</keyword>
<organism evidence="2 3">
    <name type="scientific">Waterburya agarophytonicola KI4</name>
    <dbReference type="NCBI Taxonomy" id="2874699"/>
    <lineage>
        <taxon>Bacteria</taxon>
        <taxon>Bacillati</taxon>
        <taxon>Cyanobacteriota</taxon>
        <taxon>Cyanophyceae</taxon>
        <taxon>Pleurocapsales</taxon>
        <taxon>Hyellaceae</taxon>
        <taxon>Waterburya</taxon>
        <taxon>Waterburya agarophytonicola</taxon>
    </lineage>
</organism>
<keyword evidence="1" id="KW-0472">Membrane</keyword>
<dbReference type="EMBL" id="JADWDC010000045">
    <property type="protein sequence ID" value="MCC0178498.1"/>
    <property type="molecule type" value="Genomic_DNA"/>
</dbReference>
<gene>
    <name evidence="2" type="ORF">I4641_16090</name>
</gene>
<dbReference type="Proteomes" id="UP000729733">
    <property type="component" value="Unassembled WGS sequence"/>
</dbReference>
<dbReference type="AlphaFoldDB" id="A0A964FJ55"/>
<proteinExistence type="predicted"/>
<keyword evidence="3" id="KW-1185">Reference proteome</keyword>
<evidence type="ECO:0000256" key="1">
    <source>
        <dbReference type="SAM" id="Phobius"/>
    </source>
</evidence>
<name>A0A964FJ55_9CYAN</name>
<accession>A0A964FJ55</accession>
<evidence type="ECO:0000313" key="2">
    <source>
        <dbReference type="EMBL" id="MCC0178498.1"/>
    </source>
</evidence>
<evidence type="ECO:0000313" key="3">
    <source>
        <dbReference type="Proteomes" id="UP000729733"/>
    </source>
</evidence>
<keyword evidence="1" id="KW-0812">Transmembrane</keyword>
<comment type="caution">
    <text evidence="2">The sequence shown here is derived from an EMBL/GenBank/DDBJ whole genome shotgun (WGS) entry which is preliminary data.</text>
</comment>
<protein>
    <submittedName>
        <fullName evidence="2">Uncharacterized protein</fullName>
    </submittedName>
</protein>
<sequence>MISNEKTTLKTFAEYRLRFDIEENFLDDQSGGWNVQRSMIRDVCALSRLWFILAVTTLYVSAQGVAVVDSGKRRWVDTHWFRGNSYFRIGWDWVKAALLNGWKLIRSVTFSSNQDPTPAMASLQQHKQRFYQLEFQVRTYSYNIS</sequence>
<reference evidence="2" key="1">
    <citation type="journal article" date="2021" name="Antonie Van Leeuwenhoek">
        <title>Draft genome and description of Waterburya agarophytonicola gen. nov. sp. nov. (Pleurocapsales, Cyanobacteria): a seaweed symbiont.</title>
        <authorList>
            <person name="Bonthond G."/>
            <person name="Shalygin S."/>
            <person name="Bayer T."/>
            <person name="Weinberger F."/>
        </authorList>
    </citation>
    <scope>NUCLEOTIDE SEQUENCE</scope>
    <source>
        <strain evidence="2">KI4</strain>
    </source>
</reference>
<feature type="transmembrane region" description="Helical" evidence="1">
    <location>
        <begin position="49"/>
        <end position="68"/>
    </location>
</feature>